<name>A0AAQ3P5X9_VIGMU</name>
<feature type="region of interest" description="Disordered" evidence="1">
    <location>
        <begin position="36"/>
        <end position="109"/>
    </location>
</feature>
<protein>
    <submittedName>
        <fullName evidence="2">Uncharacterized protein</fullName>
    </submittedName>
</protein>
<keyword evidence="3" id="KW-1185">Reference proteome</keyword>
<reference evidence="2 3" key="1">
    <citation type="journal article" date="2023" name="Life. Sci Alliance">
        <title>Evolutionary insights into 3D genome organization and epigenetic landscape of Vigna mungo.</title>
        <authorList>
            <person name="Junaid A."/>
            <person name="Singh B."/>
            <person name="Bhatia S."/>
        </authorList>
    </citation>
    <scope>NUCLEOTIDE SEQUENCE [LARGE SCALE GENOMIC DNA]</scope>
    <source>
        <strain evidence="2">Urdbean</strain>
    </source>
</reference>
<evidence type="ECO:0000313" key="3">
    <source>
        <dbReference type="Proteomes" id="UP001374535"/>
    </source>
</evidence>
<evidence type="ECO:0000256" key="1">
    <source>
        <dbReference type="SAM" id="MobiDB-lite"/>
    </source>
</evidence>
<organism evidence="2 3">
    <name type="scientific">Vigna mungo</name>
    <name type="common">Black gram</name>
    <name type="synonym">Phaseolus mungo</name>
    <dbReference type="NCBI Taxonomy" id="3915"/>
    <lineage>
        <taxon>Eukaryota</taxon>
        <taxon>Viridiplantae</taxon>
        <taxon>Streptophyta</taxon>
        <taxon>Embryophyta</taxon>
        <taxon>Tracheophyta</taxon>
        <taxon>Spermatophyta</taxon>
        <taxon>Magnoliopsida</taxon>
        <taxon>eudicotyledons</taxon>
        <taxon>Gunneridae</taxon>
        <taxon>Pentapetalae</taxon>
        <taxon>rosids</taxon>
        <taxon>fabids</taxon>
        <taxon>Fabales</taxon>
        <taxon>Fabaceae</taxon>
        <taxon>Papilionoideae</taxon>
        <taxon>50 kb inversion clade</taxon>
        <taxon>NPAAA clade</taxon>
        <taxon>indigoferoid/millettioid clade</taxon>
        <taxon>Phaseoleae</taxon>
        <taxon>Vigna</taxon>
    </lineage>
</organism>
<gene>
    <name evidence="2" type="ORF">V8G54_008887</name>
</gene>
<proteinExistence type="predicted"/>
<feature type="compositionally biased region" description="Basic and acidic residues" evidence="1">
    <location>
        <begin position="36"/>
        <end position="53"/>
    </location>
</feature>
<evidence type="ECO:0000313" key="2">
    <source>
        <dbReference type="EMBL" id="WVZ21565.1"/>
    </source>
</evidence>
<dbReference type="Proteomes" id="UP001374535">
    <property type="component" value="Chromosome 2"/>
</dbReference>
<dbReference type="AlphaFoldDB" id="A0AAQ3P5X9"/>
<accession>A0AAQ3P5X9</accession>
<sequence length="141" mass="16842">MRVITIHNGYPVLSVELGAKIWWWYTYNHEEFDKESDHEEFDKEIIDGDDHGHGGSVKRRKYRREREEDQDRTVRREREEDQAGEGQPVKERGQYEEEDRTDPARENGFLEERSGKLIRVIGGISWEEIQRISIRVIRTIS</sequence>
<feature type="compositionally biased region" description="Basic and acidic residues" evidence="1">
    <location>
        <begin position="64"/>
        <end position="81"/>
    </location>
</feature>
<feature type="compositionally biased region" description="Basic and acidic residues" evidence="1">
    <location>
        <begin position="88"/>
        <end position="109"/>
    </location>
</feature>
<dbReference type="EMBL" id="CP144699">
    <property type="protein sequence ID" value="WVZ21565.1"/>
    <property type="molecule type" value="Genomic_DNA"/>
</dbReference>